<dbReference type="STRING" id="1447872.A0A1J9P3H8"/>
<keyword evidence="3" id="KW-1185">Reference proteome</keyword>
<dbReference type="OrthoDB" id="4499406at2759"/>
<name>A0A1J9P3H8_9EURO</name>
<comment type="caution">
    <text evidence="2">The sequence shown here is derived from an EMBL/GenBank/DDBJ whole genome shotgun (WGS) entry which is preliminary data.</text>
</comment>
<proteinExistence type="predicted"/>
<reference evidence="2 3" key="1">
    <citation type="submission" date="2015-07" db="EMBL/GenBank/DDBJ databases">
        <title>Emmonsia species relationships and genome sequence.</title>
        <authorList>
            <consortium name="The Broad Institute Genomics Platform"/>
            <person name="Cuomo C.A."/>
            <person name="Munoz J.F."/>
            <person name="Imamovic A."/>
            <person name="Priest M.E."/>
            <person name="Young S."/>
            <person name="Clay O.K."/>
            <person name="McEwen J.G."/>
        </authorList>
    </citation>
    <scope>NUCLEOTIDE SEQUENCE [LARGE SCALE GENOMIC DNA]</scope>
    <source>
        <strain evidence="2 3">UAMH 9510</strain>
    </source>
</reference>
<protein>
    <submittedName>
        <fullName evidence="2">Uncharacterized protein</fullName>
    </submittedName>
</protein>
<dbReference type="Proteomes" id="UP000182235">
    <property type="component" value="Unassembled WGS sequence"/>
</dbReference>
<organism evidence="2 3">
    <name type="scientific">Emergomyces pasteurianus Ep9510</name>
    <dbReference type="NCBI Taxonomy" id="1447872"/>
    <lineage>
        <taxon>Eukaryota</taxon>
        <taxon>Fungi</taxon>
        <taxon>Dikarya</taxon>
        <taxon>Ascomycota</taxon>
        <taxon>Pezizomycotina</taxon>
        <taxon>Eurotiomycetes</taxon>
        <taxon>Eurotiomycetidae</taxon>
        <taxon>Onygenales</taxon>
        <taxon>Ajellomycetaceae</taxon>
        <taxon>Emergomyces</taxon>
    </lineage>
</organism>
<evidence type="ECO:0000313" key="2">
    <source>
        <dbReference type="EMBL" id="OJD10434.1"/>
    </source>
</evidence>
<evidence type="ECO:0000256" key="1">
    <source>
        <dbReference type="SAM" id="MobiDB-lite"/>
    </source>
</evidence>
<evidence type="ECO:0000313" key="3">
    <source>
        <dbReference type="Proteomes" id="UP000182235"/>
    </source>
</evidence>
<gene>
    <name evidence="2" type="ORF">AJ78_08557</name>
</gene>
<dbReference type="EMBL" id="LGRN01000795">
    <property type="protein sequence ID" value="OJD10434.1"/>
    <property type="molecule type" value="Genomic_DNA"/>
</dbReference>
<sequence>MFTLLHLKVELMSARVIEVAANPAVRSILWRLINDLVVCRKNIHVNKSTNEDVIIFYTCGKDCSSACIGFSSRPASQEPVNVPSHDEMPPPSRTPAKRPRASSHALPPPKPPLFTPFKFTVVVNPGPSSAAFSSRTQAHRYVSLSASLPVHKLSAMRQALHEAKTCVTILHSRVAALEFIEDVDF</sequence>
<dbReference type="VEuPathDB" id="FungiDB:AJ78_08557"/>
<feature type="region of interest" description="Disordered" evidence="1">
    <location>
        <begin position="74"/>
        <end position="111"/>
    </location>
</feature>
<accession>A0A1J9P3H8</accession>
<dbReference type="AlphaFoldDB" id="A0A1J9P3H8"/>